<comment type="similarity">
    <text evidence="1">Belongs to the peptidase S12 family.</text>
</comment>
<dbReference type="EMBL" id="JAUEPN010000005">
    <property type="protein sequence ID" value="KAK3294508.1"/>
    <property type="molecule type" value="Genomic_DNA"/>
</dbReference>
<dbReference type="RefSeq" id="XP_062658022.1">
    <property type="nucleotide sequence ID" value="XM_062806722.1"/>
</dbReference>
<dbReference type="InterPro" id="IPR021860">
    <property type="entry name" value="Peptidase_S12_Pab87-rel_C"/>
</dbReference>
<feature type="domain" description="Peptidase S12 Pab87-related C-terminal" evidence="3">
    <location>
        <begin position="412"/>
        <end position="469"/>
    </location>
</feature>
<dbReference type="InterPro" id="IPR001466">
    <property type="entry name" value="Beta-lactam-related"/>
</dbReference>
<dbReference type="Proteomes" id="UP001278766">
    <property type="component" value="Unassembled WGS sequence"/>
</dbReference>
<dbReference type="GeneID" id="87843670"/>
<organism evidence="4 5">
    <name type="scientific">Chaetomium fimeti</name>
    <dbReference type="NCBI Taxonomy" id="1854472"/>
    <lineage>
        <taxon>Eukaryota</taxon>
        <taxon>Fungi</taxon>
        <taxon>Dikarya</taxon>
        <taxon>Ascomycota</taxon>
        <taxon>Pezizomycotina</taxon>
        <taxon>Sordariomycetes</taxon>
        <taxon>Sordariomycetidae</taxon>
        <taxon>Sordariales</taxon>
        <taxon>Chaetomiaceae</taxon>
        <taxon>Chaetomium</taxon>
    </lineage>
</organism>
<dbReference type="SUPFAM" id="SSF56601">
    <property type="entry name" value="beta-lactamase/transpeptidase-like"/>
    <property type="match status" value="1"/>
</dbReference>
<proteinExistence type="inferred from homology"/>
<dbReference type="Pfam" id="PF00144">
    <property type="entry name" value="Beta-lactamase"/>
    <property type="match status" value="1"/>
</dbReference>
<dbReference type="PANTHER" id="PTHR46825:SF14">
    <property type="entry name" value="BETA-LACTAMASE-RELATED DOMAIN-CONTAINING PROTEIN"/>
    <property type="match status" value="1"/>
</dbReference>
<dbReference type="PANTHER" id="PTHR46825">
    <property type="entry name" value="D-ALANYL-D-ALANINE-CARBOXYPEPTIDASE/ENDOPEPTIDASE AMPH"/>
    <property type="match status" value="1"/>
</dbReference>
<dbReference type="InterPro" id="IPR012338">
    <property type="entry name" value="Beta-lactam/transpept-like"/>
</dbReference>
<dbReference type="AlphaFoldDB" id="A0AAE0HDF9"/>
<gene>
    <name evidence="4" type="ORF">B0H64DRAFT_443585</name>
</gene>
<feature type="domain" description="Beta-lactamase-related" evidence="2">
    <location>
        <begin position="12"/>
        <end position="367"/>
    </location>
</feature>
<dbReference type="Gene3D" id="3.40.710.10">
    <property type="entry name" value="DD-peptidase/beta-lactamase superfamily"/>
    <property type="match status" value="1"/>
</dbReference>
<evidence type="ECO:0000259" key="2">
    <source>
        <dbReference type="Pfam" id="PF00144"/>
    </source>
</evidence>
<name>A0AAE0HDF9_9PEZI</name>
<sequence length="469" mass="51890">MHPELERALLAIESIMEITGTPGVSIGIIRHGQTAETYHLGYRDVQNKLQADDDTRYNINSLSKGLVSALVGMEVHRGGLDWFKPIKTWLPGFSSASKELDENCSIVDLLSHRTGLASLDDFWMGAENVIYLNKSQVLPTFQTLPISRPFRESLEYNNWGYDIAAQVLEKIANRTISDLLHGQVFAPLGMSRTSTAWEFGDDNEGKCYGILQDLSPVEVARPALGNGTAMEAAGGIKSTLRDMLTFYKTFMHETNLQFSSGSDASDFSPLKNCRMLTTNHARLPGVSWREQGYGLGWGRSQLPGRLGLLSGNTLFGEGPIVGKGNSSLVLWHHGCMPGSTSVVYLAPEVESGVVVLQNSMPVIDTADIIGQLVLEAILRVEEPNDYVALSKQWHDRGVNHLRNLQKELDDNKTHGTKPRPLSTYTGTYWNEPKTFFITVQEQAGSLVMTTQGLSSQAYTLQHYHHDSFT</sequence>
<evidence type="ECO:0000313" key="4">
    <source>
        <dbReference type="EMBL" id="KAK3294508.1"/>
    </source>
</evidence>
<evidence type="ECO:0000259" key="3">
    <source>
        <dbReference type="Pfam" id="PF11954"/>
    </source>
</evidence>
<keyword evidence="5" id="KW-1185">Reference proteome</keyword>
<comment type="caution">
    <text evidence="4">The sequence shown here is derived from an EMBL/GenBank/DDBJ whole genome shotgun (WGS) entry which is preliminary data.</text>
</comment>
<evidence type="ECO:0000313" key="5">
    <source>
        <dbReference type="Proteomes" id="UP001278766"/>
    </source>
</evidence>
<dbReference type="Gene3D" id="2.40.128.600">
    <property type="match status" value="1"/>
</dbReference>
<reference evidence="4" key="2">
    <citation type="submission" date="2023-06" db="EMBL/GenBank/DDBJ databases">
        <authorList>
            <consortium name="Lawrence Berkeley National Laboratory"/>
            <person name="Haridas S."/>
            <person name="Hensen N."/>
            <person name="Bonometti L."/>
            <person name="Westerberg I."/>
            <person name="Brannstrom I.O."/>
            <person name="Guillou S."/>
            <person name="Cros-Aarteil S."/>
            <person name="Calhoun S."/>
            <person name="Kuo A."/>
            <person name="Mondo S."/>
            <person name="Pangilinan J."/>
            <person name="Riley R."/>
            <person name="Labutti K."/>
            <person name="Andreopoulos B."/>
            <person name="Lipzen A."/>
            <person name="Chen C."/>
            <person name="Yanf M."/>
            <person name="Daum C."/>
            <person name="Ng V."/>
            <person name="Clum A."/>
            <person name="Steindorff A."/>
            <person name="Ohm R."/>
            <person name="Martin F."/>
            <person name="Silar P."/>
            <person name="Natvig D."/>
            <person name="Lalanne C."/>
            <person name="Gautier V."/>
            <person name="Ament-Velasquez S.L."/>
            <person name="Kruys A."/>
            <person name="Hutchinson M.I."/>
            <person name="Powell A.J."/>
            <person name="Barry K."/>
            <person name="Miller A.N."/>
            <person name="Grigoriev I.V."/>
            <person name="Debuchy R."/>
            <person name="Gladieux P."/>
            <person name="Thoren M.H."/>
            <person name="Johannesson H."/>
        </authorList>
    </citation>
    <scope>NUCLEOTIDE SEQUENCE</scope>
    <source>
        <strain evidence="4">CBS 168.71</strain>
    </source>
</reference>
<dbReference type="Pfam" id="PF11954">
    <property type="entry name" value="DUF3471"/>
    <property type="match status" value="1"/>
</dbReference>
<accession>A0AAE0HDF9</accession>
<evidence type="ECO:0000256" key="1">
    <source>
        <dbReference type="ARBA" id="ARBA00038215"/>
    </source>
</evidence>
<reference evidence="4" key="1">
    <citation type="journal article" date="2023" name="Mol. Phylogenet. Evol.">
        <title>Genome-scale phylogeny and comparative genomics of the fungal order Sordariales.</title>
        <authorList>
            <person name="Hensen N."/>
            <person name="Bonometti L."/>
            <person name="Westerberg I."/>
            <person name="Brannstrom I.O."/>
            <person name="Guillou S."/>
            <person name="Cros-Aarteil S."/>
            <person name="Calhoun S."/>
            <person name="Haridas S."/>
            <person name="Kuo A."/>
            <person name="Mondo S."/>
            <person name="Pangilinan J."/>
            <person name="Riley R."/>
            <person name="LaButti K."/>
            <person name="Andreopoulos B."/>
            <person name="Lipzen A."/>
            <person name="Chen C."/>
            <person name="Yan M."/>
            <person name="Daum C."/>
            <person name="Ng V."/>
            <person name="Clum A."/>
            <person name="Steindorff A."/>
            <person name="Ohm R.A."/>
            <person name="Martin F."/>
            <person name="Silar P."/>
            <person name="Natvig D.O."/>
            <person name="Lalanne C."/>
            <person name="Gautier V."/>
            <person name="Ament-Velasquez S.L."/>
            <person name="Kruys A."/>
            <person name="Hutchinson M.I."/>
            <person name="Powell A.J."/>
            <person name="Barry K."/>
            <person name="Miller A.N."/>
            <person name="Grigoriev I.V."/>
            <person name="Debuchy R."/>
            <person name="Gladieux P."/>
            <person name="Hiltunen Thoren M."/>
            <person name="Johannesson H."/>
        </authorList>
    </citation>
    <scope>NUCLEOTIDE SEQUENCE</scope>
    <source>
        <strain evidence="4">CBS 168.71</strain>
    </source>
</reference>
<protein>
    <submittedName>
        <fullName evidence="4">Beta-lactamase/transpeptidase-like protein</fullName>
    </submittedName>
</protein>
<dbReference type="InterPro" id="IPR050491">
    <property type="entry name" value="AmpC-like"/>
</dbReference>